<accession>A0ABT1VNK1</accession>
<organism evidence="6 7">
    <name type="scientific">Pantoea trifolii</name>
    <dbReference type="NCBI Taxonomy" id="2968030"/>
    <lineage>
        <taxon>Bacteria</taxon>
        <taxon>Pseudomonadati</taxon>
        <taxon>Pseudomonadota</taxon>
        <taxon>Gammaproteobacteria</taxon>
        <taxon>Enterobacterales</taxon>
        <taxon>Erwiniaceae</taxon>
        <taxon>Pantoea</taxon>
    </lineage>
</organism>
<dbReference type="RefSeq" id="WP_256697364.1">
    <property type="nucleotide sequence ID" value="NZ_JANIES010000001.1"/>
</dbReference>
<evidence type="ECO:0000256" key="1">
    <source>
        <dbReference type="ARBA" id="ARBA00022553"/>
    </source>
</evidence>
<dbReference type="InterPro" id="IPR016032">
    <property type="entry name" value="Sig_transdc_resp-reg_C-effctor"/>
</dbReference>
<dbReference type="PANTHER" id="PTHR43214">
    <property type="entry name" value="TWO-COMPONENT RESPONSE REGULATOR"/>
    <property type="match status" value="1"/>
</dbReference>
<evidence type="ECO:0000256" key="2">
    <source>
        <dbReference type="ARBA" id="ARBA00023012"/>
    </source>
</evidence>
<proteinExistence type="predicted"/>
<gene>
    <name evidence="6" type="ORF">NQH49_15930</name>
</gene>
<dbReference type="Pfam" id="PF00196">
    <property type="entry name" value="GerE"/>
    <property type="match status" value="1"/>
</dbReference>
<dbReference type="SMART" id="SM00448">
    <property type="entry name" value="REC"/>
    <property type="match status" value="1"/>
</dbReference>
<feature type="modified residue" description="4-aspartylphosphate" evidence="4">
    <location>
        <position position="59"/>
    </location>
</feature>
<dbReference type="InterPro" id="IPR039420">
    <property type="entry name" value="WalR-like"/>
</dbReference>
<evidence type="ECO:0000259" key="5">
    <source>
        <dbReference type="PROSITE" id="PS50110"/>
    </source>
</evidence>
<dbReference type="InterPro" id="IPR058245">
    <property type="entry name" value="NreC/VraR/RcsB-like_REC"/>
</dbReference>
<dbReference type="InterPro" id="IPR000792">
    <property type="entry name" value="Tscrpt_reg_LuxR_C"/>
</dbReference>
<comment type="caution">
    <text evidence="6">The sequence shown here is derived from an EMBL/GenBank/DDBJ whole genome shotgun (WGS) entry which is preliminary data.</text>
</comment>
<dbReference type="InterPro" id="IPR011006">
    <property type="entry name" value="CheY-like_superfamily"/>
</dbReference>
<dbReference type="PROSITE" id="PS50110">
    <property type="entry name" value="RESPONSE_REGULATORY"/>
    <property type="match status" value="1"/>
</dbReference>
<keyword evidence="7" id="KW-1185">Reference proteome</keyword>
<keyword evidence="1 4" id="KW-0597">Phosphoprotein</keyword>
<dbReference type="InterPro" id="IPR036388">
    <property type="entry name" value="WH-like_DNA-bd_sf"/>
</dbReference>
<dbReference type="EMBL" id="JANIET010000001">
    <property type="protein sequence ID" value="MCQ8228954.1"/>
    <property type="molecule type" value="Genomic_DNA"/>
</dbReference>
<feature type="domain" description="Response regulatory" evidence="5">
    <location>
        <begin position="8"/>
        <end position="126"/>
    </location>
</feature>
<keyword evidence="3" id="KW-0238">DNA-binding</keyword>
<dbReference type="SMART" id="SM00421">
    <property type="entry name" value="HTH_LUXR"/>
    <property type="match status" value="1"/>
</dbReference>
<dbReference type="CDD" id="cd06170">
    <property type="entry name" value="LuxR_C_like"/>
    <property type="match status" value="1"/>
</dbReference>
<dbReference type="Gene3D" id="1.10.10.10">
    <property type="entry name" value="Winged helix-like DNA-binding domain superfamily/Winged helix DNA-binding domain"/>
    <property type="match status" value="1"/>
</dbReference>
<dbReference type="InterPro" id="IPR001789">
    <property type="entry name" value="Sig_transdc_resp-reg_receiver"/>
</dbReference>
<dbReference type="PANTHER" id="PTHR43214:SF17">
    <property type="entry name" value="TRANSCRIPTIONAL REGULATORY PROTEIN RCSB"/>
    <property type="match status" value="1"/>
</dbReference>
<dbReference type="Proteomes" id="UP001300015">
    <property type="component" value="Unassembled WGS sequence"/>
</dbReference>
<dbReference type="CDD" id="cd17535">
    <property type="entry name" value="REC_NarL-like"/>
    <property type="match status" value="1"/>
</dbReference>
<evidence type="ECO:0000256" key="4">
    <source>
        <dbReference type="PROSITE-ProRule" id="PRU00169"/>
    </source>
</evidence>
<reference evidence="6 7" key="1">
    <citation type="submission" date="2022-07" db="EMBL/GenBank/DDBJ databases">
        <title>Pantoea trifolii sp. nov. isolated from root nodules of Trifolium rubens.</title>
        <authorList>
            <person name="Kalita M."/>
            <person name="Wdowiak-Wrobel S."/>
            <person name="Marek-Kozaczuk M."/>
            <person name="Palusinska-Szysz M."/>
            <person name="Sokolowski W."/>
            <person name="Coutinho T."/>
            <person name="Hlahane L."/>
        </authorList>
    </citation>
    <scope>NUCLEOTIDE SEQUENCE [LARGE SCALE GENOMIC DNA]</scope>
    <source>
        <strain evidence="6 7">MMK2</strain>
    </source>
</reference>
<sequence length="236" mass="26921">MKDSAIWQVAVLDDHPLIGKAIQYRLAQEPELALVGAFAQRQQLMTFLQRNAVDVLVLDYILGDDELDGLQMVKQLRMRYPQLKILISSAVEKPAIVQLLLKAGVQGFVGKSEDQEVLIKALHQVCRNKLFLTADMLLEMDKFKESDKEMHDYLLPREMGDDITLLLRELSPREIEVIRCYLDGLSITQIAGKYARSRKTISGQKQTALRKLGLRSDLELFKYKEHFSGIVLNHNA</sequence>
<evidence type="ECO:0000313" key="7">
    <source>
        <dbReference type="Proteomes" id="UP001300015"/>
    </source>
</evidence>
<evidence type="ECO:0000256" key="3">
    <source>
        <dbReference type="ARBA" id="ARBA00023125"/>
    </source>
</evidence>
<evidence type="ECO:0000313" key="6">
    <source>
        <dbReference type="EMBL" id="MCQ8228954.1"/>
    </source>
</evidence>
<keyword evidence="2" id="KW-0902">Two-component regulatory system</keyword>
<dbReference type="SUPFAM" id="SSF46894">
    <property type="entry name" value="C-terminal effector domain of the bipartite response regulators"/>
    <property type="match status" value="1"/>
</dbReference>
<name>A0ABT1VNK1_9GAMM</name>
<dbReference type="Pfam" id="PF00072">
    <property type="entry name" value="Response_reg"/>
    <property type="match status" value="1"/>
</dbReference>
<protein>
    <submittedName>
        <fullName evidence="6">Response regulator transcription factor</fullName>
    </submittedName>
</protein>
<dbReference type="Gene3D" id="3.40.50.2300">
    <property type="match status" value="1"/>
</dbReference>
<dbReference type="PRINTS" id="PR00038">
    <property type="entry name" value="HTHLUXR"/>
</dbReference>
<dbReference type="SUPFAM" id="SSF52172">
    <property type="entry name" value="CheY-like"/>
    <property type="match status" value="1"/>
</dbReference>